<gene>
    <name evidence="5" type="ORF">RDWZM_004352</name>
</gene>
<keyword evidence="3" id="KW-0472">Membrane</keyword>
<name>A0A9Q0MK65_BLOTA</name>
<dbReference type="AlphaFoldDB" id="A0A9Q0MK65"/>
<evidence type="ECO:0000256" key="3">
    <source>
        <dbReference type="SAM" id="Phobius"/>
    </source>
</evidence>
<keyword evidence="1" id="KW-0433">Leucine-rich repeat</keyword>
<dbReference type="InterPro" id="IPR050216">
    <property type="entry name" value="LRR_domain-containing"/>
</dbReference>
<dbReference type="PANTHER" id="PTHR48051:SF57">
    <property type="entry name" value="LEUCINE RICH REPEAT CONTAINING 30"/>
    <property type="match status" value="1"/>
</dbReference>
<keyword evidence="3" id="KW-0812">Transmembrane</keyword>
<sequence length="578" mass="65696">MDGQSSTNVRLQCSQTNASMLLADIDNLSSSSSCNLSLTELQVVNSNLTRLYHLPSGLYNIHELVLDNTGIDLETIRESNELLKSLKILRISNENYTEIPETLFNGMDELKELSLNNLGLAYVSVDAFVSLQDSLTLLELRSNRIRTIPNAVQMLSHLECLDLSSNNIKTISDANTVIFSIGLKRLKRLRINLNKCSCEFGKSKFATWLRTYAIKGVNCNIPDRLIERDVSNTPVEEFCETSANEDPGSVFGKGVAFFLGEPCENICNQILFHVWCNLTTHRCECLPEYPVNVDNKYCLKSSRIDEQCEFTESCKYLNRFSECENGICKCSQGYFPKIDESRDIECVAYDSPFHIRIGSTTFDFINNMEFITMFSLTLSFILIIVLFYLVIKLINKNNQMAKSEQCDRIPPPPPVILCEQQYYPSLESSPHSYRNLSLSEKAKFPFIPVLPFSNLGSRRQSFSSLQSQSSIKSCSSMRSQSSFRNYRSSMGHCQQHPKHRHHDFYRKASSPFDGFHRQHATINNNDQSFIPNHIPNNVSSHMRTKCSNSRCGSGSKIKSEICLVHNAHKLQEELFVPN</sequence>
<accession>A0A9Q0MK65</accession>
<keyword evidence="3" id="KW-1133">Transmembrane helix</keyword>
<evidence type="ECO:0000256" key="2">
    <source>
        <dbReference type="ARBA" id="ARBA00022737"/>
    </source>
</evidence>
<dbReference type="GO" id="GO:0005737">
    <property type="term" value="C:cytoplasm"/>
    <property type="evidence" value="ECO:0007669"/>
    <property type="project" value="TreeGrafter"/>
</dbReference>
<dbReference type="EMBL" id="JAPWDV010000001">
    <property type="protein sequence ID" value="KAJ6225807.1"/>
    <property type="molecule type" value="Genomic_DNA"/>
</dbReference>
<reference evidence="5" key="1">
    <citation type="submission" date="2022-12" db="EMBL/GenBank/DDBJ databases">
        <title>Genome assemblies of Blomia tropicalis.</title>
        <authorList>
            <person name="Cui Y."/>
        </authorList>
    </citation>
    <scope>NUCLEOTIDE SEQUENCE</scope>
    <source>
        <tissue evidence="5">Adult mites</tissue>
    </source>
</reference>
<dbReference type="InterPro" id="IPR032675">
    <property type="entry name" value="LRR_dom_sf"/>
</dbReference>
<organism evidence="5 6">
    <name type="scientific">Blomia tropicalis</name>
    <name type="common">Mite</name>
    <dbReference type="NCBI Taxonomy" id="40697"/>
    <lineage>
        <taxon>Eukaryota</taxon>
        <taxon>Metazoa</taxon>
        <taxon>Ecdysozoa</taxon>
        <taxon>Arthropoda</taxon>
        <taxon>Chelicerata</taxon>
        <taxon>Arachnida</taxon>
        <taxon>Acari</taxon>
        <taxon>Acariformes</taxon>
        <taxon>Sarcoptiformes</taxon>
        <taxon>Astigmata</taxon>
        <taxon>Glycyphagoidea</taxon>
        <taxon>Echimyopodidae</taxon>
        <taxon>Blomia</taxon>
    </lineage>
</organism>
<dbReference type="PROSITE" id="PS51450">
    <property type="entry name" value="LRR"/>
    <property type="match status" value="2"/>
</dbReference>
<protein>
    <recommendedName>
        <fullName evidence="4">EB domain-containing protein</fullName>
    </recommendedName>
</protein>
<evidence type="ECO:0000313" key="6">
    <source>
        <dbReference type="Proteomes" id="UP001142055"/>
    </source>
</evidence>
<evidence type="ECO:0000313" key="5">
    <source>
        <dbReference type="EMBL" id="KAJ6225807.1"/>
    </source>
</evidence>
<evidence type="ECO:0000259" key="4">
    <source>
        <dbReference type="Pfam" id="PF01683"/>
    </source>
</evidence>
<keyword evidence="2" id="KW-0677">Repeat</keyword>
<evidence type="ECO:0000256" key="1">
    <source>
        <dbReference type="ARBA" id="ARBA00022614"/>
    </source>
</evidence>
<keyword evidence="6" id="KW-1185">Reference proteome</keyword>
<dbReference type="Pfam" id="PF01683">
    <property type="entry name" value="EB"/>
    <property type="match status" value="1"/>
</dbReference>
<dbReference type="InterPro" id="IPR001611">
    <property type="entry name" value="Leu-rich_rpt"/>
</dbReference>
<dbReference type="PANTHER" id="PTHR48051">
    <property type="match status" value="1"/>
</dbReference>
<comment type="caution">
    <text evidence="5">The sequence shown here is derived from an EMBL/GenBank/DDBJ whole genome shotgun (WGS) entry which is preliminary data.</text>
</comment>
<dbReference type="SUPFAM" id="SSF52058">
    <property type="entry name" value="L domain-like"/>
    <property type="match status" value="1"/>
</dbReference>
<feature type="domain" description="EB" evidence="4">
    <location>
        <begin position="285"/>
        <end position="337"/>
    </location>
</feature>
<dbReference type="Proteomes" id="UP001142055">
    <property type="component" value="Chromosome 1"/>
</dbReference>
<proteinExistence type="predicted"/>
<dbReference type="InterPro" id="IPR006149">
    <property type="entry name" value="EB_dom"/>
</dbReference>
<feature type="transmembrane region" description="Helical" evidence="3">
    <location>
        <begin position="370"/>
        <end position="391"/>
    </location>
</feature>
<dbReference type="Gene3D" id="3.80.10.10">
    <property type="entry name" value="Ribonuclease Inhibitor"/>
    <property type="match status" value="1"/>
</dbReference>